<sequence length="102" mass="11516">MENIVVDTVKEFDQDELNATNITSNVHTTYSMSQTGNIGNEPNLLNSNHGDTSEFQNIVQNDIFMPKIGTKLNEIYMDDNHLASEMIYDETTVALIETPFDN</sequence>
<dbReference type="STRING" id="31246.A0A183Q8J9"/>
<feature type="non-terminal residue" evidence="1">
    <location>
        <position position="102"/>
    </location>
</feature>
<gene>
    <name evidence="1" type="ORF">SMTD_LOCUS22935</name>
</gene>
<evidence type="ECO:0000313" key="1">
    <source>
        <dbReference type="EMBL" id="VDP89152.1"/>
    </source>
</evidence>
<proteinExistence type="predicted"/>
<reference evidence="1 2" key="1">
    <citation type="submission" date="2018-11" db="EMBL/GenBank/DDBJ databases">
        <authorList>
            <consortium name="Pathogen Informatics"/>
        </authorList>
    </citation>
    <scope>NUCLEOTIDE SEQUENCE [LARGE SCALE GENOMIC DNA]</scope>
    <source>
        <strain>Denwood</strain>
        <strain evidence="2">Zambia</strain>
    </source>
</reference>
<name>A0A183Q8J9_9TREM</name>
<dbReference type="Proteomes" id="UP000269396">
    <property type="component" value="Unassembled WGS sequence"/>
</dbReference>
<accession>A0A183Q8J9</accession>
<evidence type="ECO:0000313" key="2">
    <source>
        <dbReference type="Proteomes" id="UP000269396"/>
    </source>
</evidence>
<organism evidence="1 2">
    <name type="scientific">Schistosoma mattheei</name>
    <dbReference type="NCBI Taxonomy" id="31246"/>
    <lineage>
        <taxon>Eukaryota</taxon>
        <taxon>Metazoa</taxon>
        <taxon>Spiralia</taxon>
        <taxon>Lophotrochozoa</taxon>
        <taxon>Platyhelminthes</taxon>
        <taxon>Trematoda</taxon>
        <taxon>Digenea</taxon>
        <taxon>Strigeidida</taxon>
        <taxon>Schistosomatoidea</taxon>
        <taxon>Schistosomatidae</taxon>
        <taxon>Schistosoma</taxon>
    </lineage>
</organism>
<protein>
    <submittedName>
        <fullName evidence="1">Uncharacterized protein</fullName>
    </submittedName>
</protein>
<dbReference type="EMBL" id="UZAL01056232">
    <property type="protein sequence ID" value="VDP89152.1"/>
    <property type="molecule type" value="Genomic_DNA"/>
</dbReference>
<keyword evidence="2" id="KW-1185">Reference proteome</keyword>
<dbReference type="AlphaFoldDB" id="A0A183Q8J9"/>